<dbReference type="AlphaFoldDB" id="A0A5C3E6D7"/>
<evidence type="ECO:0000256" key="2">
    <source>
        <dbReference type="SAM" id="MobiDB-lite"/>
    </source>
</evidence>
<proteinExistence type="predicted"/>
<accession>A0A5C3E6D7</accession>
<reference evidence="4 5" key="1">
    <citation type="submission" date="2018-03" db="EMBL/GenBank/DDBJ databases">
        <authorList>
            <person name="Guldener U."/>
        </authorList>
    </citation>
    <scope>NUCLEOTIDE SEQUENCE [LARGE SCALE GENOMIC DNA]</scope>
    <source>
        <strain evidence="4 5">NBRC100155</strain>
    </source>
</reference>
<name>A0A5C3E6D7_9BASI</name>
<dbReference type="OrthoDB" id="2678560at2759"/>
<sequence>MSLSPPVSKPTVAVNSMIPKFTGSVRDVDAQSWLEDFEIFCLDRGIDDHPAQKLKYFKALMTESARDWLSKQSPSTKGDFELLEAAFLLQYGDARKVRDTPATRYQDFQDTVKTPKTIEDLRDVKAWRLWLADVLDLATKVDTSFVSEEYMTIQFWTALPEGLLSHLGTMPKSISEAVNLCRALPTTVYEKVVATHDELAKVSTRLNDITVILNNLRRRGSLPPTPPEEKRPRFETLSPSPSPSGSDGKGDTLRIMPPPTLPVNVSTIPQLMFPDMDKGHQDYQEALKKYRMQHPRVHLQPPLTHAYPLYPGTEHPGTGECHRCGKKGHQYRFCKGTNERALDQAEQNYRRMFSQAVMQQRGQGNQ</sequence>
<dbReference type="GO" id="GO:0008270">
    <property type="term" value="F:zinc ion binding"/>
    <property type="evidence" value="ECO:0007669"/>
    <property type="project" value="UniProtKB-KW"/>
</dbReference>
<feature type="domain" description="CCHC-type" evidence="3">
    <location>
        <begin position="321"/>
        <end position="335"/>
    </location>
</feature>
<evidence type="ECO:0000313" key="4">
    <source>
        <dbReference type="EMBL" id="SPO26018.1"/>
    </source>
</evidence>
<evidence type="ECO:0000256" key="1">
    <source>
        <dbReference type="PROSITE-ProRule" id="PRU00047"/>
    </source>
</evidence>
<keyword evidence="1" id="KW-0863">Zinc-finger</keyword>
<keyword evidence="1" id="KW-0862">Zinc</keyword>
<keyword evidence="1" id="KW-0479">Metal-binding</keyword>
<evidence type="ECO:0000259" key="3">
    <source>
        <dbReference type="PROSITE" id="PS50158"/>
    </source>
</evidence>
<feature type="region of interest" description="Disordered" evidence="2">
    <location>
        <begin position="218"/>
        <end position="252"/>
    </location>
</feature>
<evidence type="ECO:0000313" key="5">
    <source>
        <dbReference type="Proteomes" id="UP000324022"/>
    </source>
</evidence>
<dbReference type="PROSITE" id="PS50158">
    <property type="entry name" value="ZF_CCHC"/>
    <property type="match status" value="1"/>
</dbReference>
<dbReference type="InterPro" id="IPR001878">
    <property type="entry name" value="Znf_CCHC"/>
</dbReference>
<dbReference type="GO" id="GO:0003676">
    <property type="term" value="F:nucleic acid binding"/>
    <property type="evidence" value="ECO:0007669"/>
    <property type="project" value="InterPro"/>
</dbReference>
<gene>
    <name evidence="4" type="ORF">UTRI_02292</name>
</gene>
<keyword evidence="5" id="KW-1185">Reference proteome</keyword>
<dbReference type="EMBL" id="OOIN01000013">
    <property type="protein sequence ID" value="SPO26018.1"/>
    <property type="molecule type" value="Genomic_DNA"/>
</dbReference>
<organism evidence="4 5">
    <name type="scientific">Ustilago trichophora</name>
    <dbReference type="NCBI Taxonomy" id="86804"/>
    <lineage>
        <taxon>Eukaryota</taxon>
        <taxon>Fungi</taxon>
        <taxon>Dikarya</taxon>
        <taxon>Basidiomycota</taxon>
        <taxon>Ustilaginomycotina</taxon>
        <taxon>Ustilaginomycetes</taxon>
        <taxon>Ustilaginales</taxon>
        <taxon>Ustilaginaceae</taxon>
        <taxon>Ustilago</taxon>
    </lineage>
</organism>
<protein>
    <recommendedName>
        <fullName evidence="3">CCHC-type domain-containing protein</fullName>
    </recommendedName>
</protein>
<dbReference type="Proteomes" id="UP000324022">
    <property type="component" value="Unassembled WGS sequence"/>
</dbReference>